<dbReference type="SMART" id="SM00850">
    <property type="entry name" value="LytTR"/>
    <property type="match status" value="1"/>
</dbReference>
<keyword evidence="1" id="KW-0597">Phosphoprotein</keyword>
<dbReference type="PROSITE" id="PS50930">
    <property type="entry name" value="HTH_LYTTR"/>
    <property type="match status" value="1"/>
</dbReference>
<sequence>MNCIIIDDEKSARSLIKTFVKENFAQFDSFFEASNLEEGVALLKKEKIDIVYLDIQMPGESGLEIINYFDTEAMNFKIIFTTAYHQYAVDAFKLNALDYLLKPIDEQELIKATQKAIAEIEKNELGTKLESLKEALEQIAVTKIALDVPKGILFMNLDDIVYFEADGMYTKVHLKTDETKLVSKPLKFFSDQLENKPIFFKCHRSFLVNLMYVKELVKSDGDYLILENKKTIPIAKSKKDEFMAVIKDTFW</sequence>
<evidence type="ECO:0000313" key="5">
    <source>
        <dbReference type="Proteomes" id="UP000245429"/>
    </source>
</evidence>
<dbReference type="Pfam" id="PF00072">
    <property type="entry name" value="Response_reg"/>
    <property type="match status" value="1"/>
</dbReference>
<keyword evidence="4" id="KW-0238">DNA-binding</keyword>
<dbReference type="SMART" id="SM00448">
    <property type="entry name" value="REC"/>
    <property type="match status" value="1"/>
</dbReference>
<dbReference type="InterPro" id="IPR001789">
    <property type="entry name" value="Sig_transdc_resp-reg_receiver"/>
</dbReference>
<dbReference type="GO" id="GO:0003677">
    <property type="term" value="F:DNA binding"/>
    <property type="evidence" value="ECO:0007669"/>
    <property type="project" value="UniProtKB-KW"/>
</dbReference>
<dbReference type="InterPro" id="IPR011006">
    <property type="entry name" value="CheY-like_superfamily"/>
</dbReference>
<dbReference type="InterPro" id="IPR046947">
    <property type="entry name" value="LytR-like"/>
</dbReference>
<dbReference type="Pfam" id="PF04397">
    <property type="entry name" value="LytTR"/>
    <property type="match status" value="1"/>
</dbReference>
<feature type="domain" description="Response regulatory" evidence="2">
    <location>
        <begin position="2"/>
        <end position="117"/>
    </location>
</feature>
<gene>
    <name evidence="4" type="ORF">DI487_00745</name>
</gene>
<dbReference type="GO" id="GO:0000156">
    <property type="term" value="F:phosphorelay response regulator activity"/>
    <property type="evidence" value="ECO:0007669"/>
    <property type="project" value="InterPro"/>
</dbReference>
<evidence type="ECO:0000259" key="2">
    <source>
        <dbReference type="PROSITE" id="PS50110"/>
    </source>
</evidence>
<keyword evidence="5" id="KW-1185">Reference proteome</keyword>
<dbReference type="AlphaFoldDB" id="A0A2U8QR38"/>
<dbReference type="Gene3D" id="2.40.50.1020">
    <property type="entry name" value="LytTr DNA-binding domain"/>
    <property type="match status" value="1"/>
</dbReference>
<dbReference type="SUPFAM" id="SSF52172">
    <property type="entry name" value="CheY-like"/>
    <property type="match status" value="1"/>
</dbReference>
<dbReference type="Proteomes" id="UP000245429">
    <property type="component" value="Chromosome"/>
</dbReference>
<organism evidence="4 5">
    <name type="scientific">Flavobacterium sediminis</name>
    <dbReference type="NCBI Taxonomy" id="2201181"/>
    <lineage>
        <taxon>Bacteria</taxon>
        <taxon>Pseudomonadati</taxon>
        <taxon>Bacteroidota</taxon>
        <taxon>Flavobacteriia</taxon>
        <taxon>Flavobacteriales</taxon>
        <taxon>Flavobacteriaceae</taxon>
        <taxon>Flavobacterium</taxon>
    </lineage>
</organism>
<feature type="domain" description="HTH LytTR-type" evidence="3">
    <location>
        <begin position="144"/>
        <end position="251"/>
    </location>
</feature>
<dbReference type="InterPro" id="IPR007492">
    <property type="entry name" value="LytTR_DNA-bd_dom"/>
</dbReference>
<dbReference type="PANTHER" id="PTHR37299:SF1">
    <property type="entry name" value="STAGE 0 SPORULATION PROTEIN A HOMOLOG"/>
    <property type="match status" value="1"/>
</dbReference>
<name>A0A2U8QR38_9FLAO</name>
<dbReference type="KEGG" id="fse:DI487_00745"/>
<dbReference type="EMBL" id="CP029463">
    <property type="protein sequence ID" value="AWM12541.1"/>
    <property type="molecule type" value="Genomic_DNA"/>
</dbReference>
<dbReference type="Gene3D" id="3.40.50.2300">
    <property type="match status" value="1"/>
</dbReference>
<dbReference type="OrthoDB" id="2168082at2"/>
<evidence type="ECO:0000259" key="3">
    <source>
        <dbReference type="PROSITE" id="PS50930"/>
    </source>
</evidence>
<dbReference type="RefSeq" id="WP_109567950.1">
    <property type="nucleotide sequence ID" value="NZ_CP029463.1"/>
</dbReference>
<reference evidence="4 5" key="1">
    <citation type="submission" date="2018-05" db="EMBL/GenBank/DDBJ databases">
        <title>Flavobacterium sp. MEBiC07310.</title>
        <authorList>
            <person name="Baek K."/>
        </authorList>
    </citation>
    <scope>NUCLEOTIDE SEQUENCE [LARGE SCALE GENOMIC DNA]</scope>
    <source>
        <strain evidence="4 5">MEBiC07310</strain>
    </source>
</reference>
<protein>
    <submittedName>
        <fullName evidence="4">DNA-binding response regulator</fullName>
    </submittedName>
</protein>
<dbReference type="PANTHER" id="PTHR37299">
    <property type="entry name" value="TRANSCRIPTIONAL REGULATOR-RELATED"/>
    <property type="match status" value="1"/>
</dbReference>
<accession>A0A2U8QR38</accession>
<evidence type="ECO:0000313" key="4">
    <source>
        <dbReference type="EMBL" id="AWM12541.1"/>
    </source>
</evidence>
<evidence type="ECO:0000256" key="1">
    <source>
        <dbReference type="PROSITE-ProRule" id="PRU00169"/>
    </source>
</evidence>
<feature type="modified residue" description="4-aspartylphosphate" evidence="1">
    <location>
        <position position="54"/>
    </location>
</feature>
<dbReference type="PROSITE" id="PS50110">
    <property type="entry name" value="RESPONSE_REGULATORY"/>
    <property type="match status" value="1"/>
</dbReference>
<proteinExistence type="predicted"/>